<reference evidence="2 3" key="1">
    <citation type="submission" date="2024-05" db="EMBL/GenBank/DDBJ databases">
        <title>Culex pipiens pipiens assembly and annotation.</title>
        <authorList>
            <person name="Alout H."/>
            <person name="Durand T."/>
        </authorList>
    </citation>
    <scope>NUCLEOTIDE SEQUENCE [LARGE SCALE GENOMIC DNA]</scope>
    <source>
        <strain evidence="2">HA-2024</strain>
        <tissue evidence="2">Whole body</tissue>
    </source>
</reference>
<evidence type="ECO:0000256" key="1">
    <source>
        <dbReference type="SAM" id="MobiDB-lite"/>
    </source>
</evidence>
<keyword evidence="3" id="KW-1185">Reference proteome</keyword>
<comment type="caution">
    <text evidence="2">The sequence shown here is derived from an EMBL/GenBank/DDBJ whole genome shotgun (WGS) entry which is preliminary data.</text>
</comment>
<organism evidence="2 3">
    <name type="scientific">Culex pipiens pipiens</name>
    <name type="common">Northern house mosquito</name>
    <dbReference type="NCBI Taxonomy" id="38569"/>
    <lineage>
        <taxon>Eukaryota</taxon>
        <taxon>Metazoa</taxon>
        <taxon>Ecdysozoa</taxon>
        <taxon>Arthropoda</taxon>
        <taxon>Hexapoda</taxon>
        <taxon>Insecta</taxon>
        <taxon>Pterygota</taxon>
        <taxon>Neoptera</taxon>
        <taxon>Endopterygota</taxon>
        <taxon>Diptera</taxon>
        <taxon>Nematocera</taxon>
        <taxon>Culicoidea</taxon>
        <taxon>Culicidae</taxon>
        <taxon>Culicinae</taxon>
        <taxon>Culicini</taxon>
        <taxon>Culex</taxon>
        <taxon>Culex</taxon>
    </lineage>
</organism>
<feature type="non-terminal residue" evidence="2">
    <location>
        <position position="149"/>
    </location>
</feature>
<evidence type="ECO:0000313" key="3">
    <source>
        <dbReference type="Proteomes" id="UP001562425"/>
    </source>
</evidence>
<gene>
    <name evidence="2" type="ORF">pipiens_019940</name>
</gene>
<feature type="region of interest" description="Disordered" evidence="1">
    <location>
        <begin position="39"/>
        <end position="77"/>
    </location>
</feature>
<protein>
    <submittedName>
        <fullName evidence="2">Uncharacterized protein</fullName>
    </submittedName>
</protein>
<dbReference type="AlphaFoldDB" id="A0ABD1DQ28"/>
<dbReference type="Proteomes" id="UP001562425">
    <property type="component" value="Unassembled WGS sequence"/>
</dbReference>
<accession>A0ABD1DQ28</accession>
<feature type="compositionally biased region" description="Polar residues" evidence="1">
    <location>
        <begin position="45"/>
        <end position="54"/>
    </location>
</feature>
<dbReference type="EMBL" id="JBEHCU010003979">
    <property type="protein sequence ID" value="KAL1401862.1"/>
    <property type="molecule type" value="Genomic_DNA"/>
</dbReference>
<sequence>MLDFPVDNPFVGEDHFNIPSGGDGNSRARIIQSLAQAAVGRDSKVTINRSSSRGQRSDEPESDPGAGRRQKRKADGGFVAGIISSEQTASDMFNTRSRKENLRRRWPAERLQAARLAVCCAEWSHDHKYDRTGFLHRQANKEYYKLKSR</sequence>
<feature type="region of interest" description="Disordered" evidence="1">
    <location>
        <begin position="1"/>
        <end position="25"/>
    </location>
</feature>
<proteinExistence type="predicted"/>
<evidence type="ECO:0000313" key="2">
    <source>
        <dbReference type="EMBL" id="KAL1401862.1"/>
    </source>
</evidence>
<name>A0ABD1DQ28_CULPP</name>